<dbReference type="Proteomes" id="UP000799538">
    <property type="component" value="Unassembled WGS sequence"/>
</dbReference>
<gene>
    <name evidence="2" type="ORF">BDZ85DRAFT_45848</name>
</gene>
<evidence type="ECO:0000256" key="1">
    <source>
        <dbReference type="SAM" id="MobiDB-lite"/>
    </source>
</evidence>
<name>A0A6A6G0Y3_9PEZI</name>
<dbReference type="EMBL" id="ML992517">
    <property type="protein sequence ID" value="KAF2219382.1"/>
    <property type="molecule type" value="Genomic_DNA"/>
</dbReference>
<evidence type="ECO:0000313" key="2">
    <source>
        <dbReference type="EMBL" id="KAF2219382.1"/>
    </source>
</evidence>
<feature type="region of interest" description="Disordered" evidence="1">
    <location>
        <begin position="111"/>
        <end position="150"/>
    </location>
</feature>
<evidence type="ECO:0000313" key="3">
    <source>
        <dbReference type="Proteomes" id="UP000799538"/>
    </source>
</evidence>
<dbReference type="AlphaFoldDB" id="A0A6A6G0Y3"/>
<proteinExistence type="predicted"/>
<feature type="compositionally biased region" description="Pro residues" evidence="1">
    <location>
        <begin position="120"/>
        <end position="130"/>
    </location>
</feature>
<dbReference type="OrthoDB" id="2289918at2759"/>
<keyword evidence="3" id="KW-1185">Reference proteome</keyword>
<protein>
    <submittedName>
        <fullName evidence="2">Uncharacterized protein</fullName>
    </submittedName>
</protein>
<accession>A0A6A6G0Y3</accession>
<organism evidence="2 3">
    <name type="scientific">Elsinoe ampelina</name>
    <dbReference type="NCBI Taxonomy" id="302913"/>
    <lineage>
        <taxon>Eukaryota</taxon>
        <taxon>Fungi</taxon>
        <taxon>Dikarya</taxon>
        <taxon>Ascomycota</taxon>
        <taxon>Pezizomycotina</taxon>
        <taxon>Dothideomycetes</taxon>
        <taxon>Dothideomycetidae</taxon>
        <taxon>Myriangiales</taxon>
        <taxon>Elsinoaceae</taxon>
        <taxon>Elsinoe</taxon>
    </lineage>
</organism>
<reference evidence="3" key="1">
    <citation type="journal article" date="2020" name="Stud. Mycol.">
        <title>101 Dothideomycetes genomes: A test case for predicting lifestyles and emergence of pathogens.</title>
        <authorList>
            <person name="Haridas S."/>
            <person name="Albert R."/>
            <person name="Binder M."/>
            <person name="Bloem J."/>
            <person name="LaButti K."/>
            <person name="Salamov A."/>
            <person name="Andreopoulos B."/>
            <person name="Baker S."/>
            <person name="Barry K."/>
            <person name="Bills G."/>
            <person name="Bluhm B."/>
            <person name="Cannon C."/>
            <person name="Castanera R."/>
            <person name="Culley D."/>
            <person name="Daum C."/>
            <person name="Ezra D."/>
            <person name="Gonzalez J."/>
            <person name="Henrissat B."/>
            <person name="Kuo A."/>
            <person name="Liang C."/>
            <person name="Lipzen A."/>
            <person name="Lutzoni F."/>
            <person name="Magnuson J."/>
            <person name="Mondo S."/>
            <person name="Nolan M."/>
            <person name="Ohm R."/>
            <person name="Pangilinan J."/>
            <person name="Park H.-J."/>
            <person name="Ramirez L."/>
            <person name="Alfaro M."/>
            <person name="Sun H."/>
            <person name="Tritt A."/>
            <person name="Yoshinaga Y."/>
            <person name="Zwiers L.-H."/>
            <person name="Turgeon B."/>
            <person name="Goodwin S."/>
            <person name="Spatafora J."/>
            <person name="Crous P."/>
            <person name="Grigoriev I."/>
        </authorList>
    </citation>
    <scope>NUCLEOTIDE SEQUENCE [LARGE SCALE GENOMIC DNA]</scope>
    <source>
        <strain evidence="3">CECT 20119</strain>
    </source>
</reference>
<sequence>MASLLINGSTERNVTDVQAVRALMEPGAWNALDDETKRYIYTMLPILKDAQGQPIELDLGPHPARNPVIGPVIVEFLDSIKANHGSGFERQAYRDEARVALAQLANGQLTGAGANAHPAQPAPAAPPNPAPNGAQPGAVPTAHLAHPRLY</sequence>